<proteinExistence type="inferred from homology"/>
<evidence type="ECO:0000313" key="8">
    <source>
        <dbReference type="EMBL" id="KJF16568.1"/>
    </source>
</evidence>
<dbReference type="InterPro" id="IPR006300">
    <property type="entry name" value="FlgB"/>
</dbReference>
<dbReference type="EMBL" id="JXYS01000080">
    <property type="protein sequence ID" value="KJF16568.1"/>
    <property type="molecule type" value="Genomic_DNA"/>
</dbReference>
<keyword evidence="8" id="KW-0282">Flagellum</keyword>
<organism evidence="8 9">
    <name type="scientific">Acidithrix ferrooxidans</name>
    <dbReference type="NCBI Taxonomy" id="1280514"/>
    <lineage>
        <taxon>Bacteria</taxon>
        <taxon>Bacillati</taxon>
        <taxon>Actinomycetota</taxon>
        <taxon>Acidimicrobiia</taxon>
        <taxon>Acidimicrobiales</taxon>
        <taxon>Acidimicrobiaceae</taxon>
        <taxon>Acidithrix</taxon>
    </lineage>
</organism>
<protein>
    <recommendedName>
        <fullName evidence="3 6">Flagellar basal body rod protein FlgB</fullName>
    </recommendedName>
</protein>
<evidence type="ECO:0000256" key="5">
    <source>
        <dbReference type="ARBA" id="ARBA00024934"/>
    </source>
</evidence>
<accession>A0A0D8HF67</accession>
<evidence type="ECO:0000256" key="4">
    <source>
        <dbReference type="ARBA" id="ARBA00023143"/>
    </source>
</evidence>
<sequence>MGGPVVQALQFALDGLTIQQNVQANNIANVSTPGFTASRVDFASSLQSALASSTSGAPAVASVAITGSSRLPSTNGNNVSMSQELVGIEKSTVWYQSASAEINNQYHLMRGSAGGSY</sequence>
<comment type="function">
    <text evidence="5 6">Structural component of flagellum, the bacterial motility apparatus. Part of the rod structure of flagellar basal body.</text>
</comment>
<comment type="subcellular location">
    <subcellularLocation>
        <location evidence="1 6">Bacterial flagellum basal body</location>
    </subcellularLocation>
</comment>
<dbReference type="STRING" id="1280514.AXFE_26310"/>
<evidence type="ECO:0000256" key="1">
    <source>
        <dbReference type="ARBA" id="ARBA00004117"/>
    </source>
</evidence>
<dbReference type="InterPro" id="IPR001444">
    <property type="entry name" value="Flag_bb_rod_N"/>
</dbReference>
<name>A0A0D8HF67_9ACTN</name>
<evidence type="ECO:0000256" key="3">
    <source>
        <dbReference type="ARBA" id="ARBA00014376"/>
    </source>
</evidence>
<keyword evidence="4 6" id="KW-0975">Bacterial flagellum</keyword>
<dbReference type="Proteomes" id="UP000032360">
    <property type="component" value="Unassembled WGS sequence"/>
</dbReference>
<evidence type="ECO:0000256" key="6">
    <source>
        <dbReference type="PIRNR" id="PIRNR002889"/>
    </source>
</evidence>
<evidence type="ECO:0000313" key="9">
    <source>
        <dbReference type="Proteomes" id="UP000032360"/>
    </source>
</evidence>
<dbReference type="PIRSF" id="PIRSF002889">
    <property type="entry name" value="Rod_FlgB"/>
    <property type="match status" value="1"/>
</dbReference>
<keyword evidence="9" id="KW-1185">Reference proteome</keyword>
<feature type="domain" description="Flagellar basal body rod protein N-terminal" evidence="7">
    <location>
        <begin position="16"/>
        <end position="36"/>
    </location>
</feature>
<comment type="subunit">
    <text evidence="6">The basal body constitutes a major portion of the flagellar organelle and consists of a number of rings mounted on a central rod.</text>
</comment>
<dbReference type="Pfam" id="PF00460">
    <property type="entry name" value="Flg_bb_rod"/>
    <property type="match status" value="1"/>
</dbReference>
<dbReference type="AlphaFoldDB" id="A0A0D8HF67"/>
<comment type="caution">
    <text evidence="8">The sequence shown here is derived from an EMBL/GenBank/DDBJ whole genome shotgun (WGS) entry which is preliminary data.</text>
</comment>
<evidence type="ECO:0000259" key="7">
    <source>
        <dbReference type="Pfam" id="PF00460"/>
    </source>
</evidence>
<keyword evidence="8" id="KW-0969">Cilium</keyword>
<reference evidence="8 9" key="1">
    <citation type="submission" date="2015-01" db="EMBL/GenBank/DDBJ databases">
        <title>Draft genome of the acidophilic iron oxidizer Acidithrix ferrooxidans strain Py-F3.</title>
        <authorList>
            <person name="Poehlein A."/>
            <person name="Eisen S."/>
            <person name="Schloemann M."/>
            <person name="Johnson B.D."/>
            <person name="Daniel R."/>
            <person name="Muehling M."/>
        </authorList>
    </citation>
    <scope>NUCLEOTIDE SEQUENCE [LARGE SCALE GENOMIC DNA]</scope>
    <source>
        <strain evidence="8 9">Py-F3</strain>
    </source>
</reference>
<dbReference type="GO" id="GO:0030694">
    <property type="term" value="C:bacterial-type flagellum basal body, rod"/>
    <property type="evidence" value="ECO:0007669"/>
    <property type="project" value="InterPro"/>
</dbReference>
<dbReference type="GO" id="GO:0071973">
    <property type="term" value="P:bacterial-type flagellum-dependent cell motility"/>
    <property type="evidence" value="ECO:0007669"/>
    <property type="project" value="InterPro"/>
</dbReference>
<gene>
    <name evidence="8" type="primary">flgB</name>
    <name evidence="8" type="ORF">AXFE_26310</name>
</gene>
<comment type="similarity">
    <text evidence="2 6">Belongs to the flagella basal body rod proteins family.</text>
</comment>
<keyword evidence="8" id="KW-0966">Cell projection</keyword>
<evidence type="ECO:0000256" key="2">
    <source>
        <dbReference type="ARBA" id="ARBA00009677"/>
    </source>
</evidence>